<feature type="non-terminal residue" evidence="1">
    <location>
        <position position="36"/>
    </location>
</feature>
<dbReference type="GO" id="GO:0004477">
    <property type="term" value="F:methenyltetrahydrofolate cyclohydrolase activity"/>
    <property type="evidence" value="ECO:0007669"/>
    <property type="project" value="UniProtKB-EC"/>
</dbReference>
<dbReference type="EC" id="3.5.4.9" evidence="1"/>
<protein>
    <submittedName>
        <fullName evidence="1">Methenyltetrahydrofolate cyclohydrolase / Methylenetetrahydrofolate dehydrogenase (NADP+)</fullName>
        <ecNumber evidence="1">1.5.1.5</ecNumber>
        <ecNumber evidence="1">3.5.4.9</ecNumber>
    </submittedName>
</protein>
<dbReference type="EMBL" id="UOFN01000078">
    <property type="protein sequence ID" value="VAW77546.1"/>
    <property type="molecule type" value="Genomic_DNA"/>
</dbReference>
<keyword evidence="1" id="KW-0560">Oxidoreductase</keyword>
<reference evidence="1" key="1">
    <citation type="submission" date="2018-06" db="EMBL/GenBank/DDBJ databases">
        <authorList>
            <person name="Zhirakovskaya E."/>
        </authorList>
    </citation>
    <scope>NUCLEOTIDE SEQUENCE</scope>
</reference>
<evidence type="ECO:0000313" key="1">
    <source>
        <dbReference type="EMBL" id="VAW77546.1"/>
    </source>
</evidence>
<dbReference type="EC" id="1.5.1.5" evidence="1"/>
<name>A0A3B0ZA38_9ZZZZ</name>
<dbReference type="GO" id="GO:0004488">
    <property type="term" value="F:methylenetetrahydrofolate dehydrogenase (NADP+) activity"/>
    <property type="evidence" value="ECO:0007669"/>
    <property type="project" value="UniProtKB-EC"/>
</dbReference>
<sequence>MSARIIDGKTIAATVRRQAKEEVDARLASGKRRPGL</sequence>
<accession>A0A3B0ZA38</accession>
<dbReference type="AlphaFoldDB" id="A0A3B0ZA38"/>
<proteinExistence type="predicted"/>
<organism evidence="1">
    <name type="scientific">hydrothermal vent metagenome</name>
    <dbReference type="NCBI Taxonomy" id="652676"/>
    <lineage>
        <taxon>unclassified sequences</taxon>
        <taxon>metagenomes</taxon>
        <taxon>ecological metagenomes</taxon>
    </lineage>
</organism>
<gene>
    <name evidence="1" type="ORF">MNBD_GAMMA15-2061</name>
</gene>
<keyword evidence="1" id="KW-0378">Hydrolase</keyword>